<name>A0A0N4YN00_NIPBR</name>
<dbReference type="Proteomes" id="UP000271162">
    <property type="component" value="Unassembled WGS sequence"/>
</dbReference>
<evidence type="ECO:0000256" key="1">
    <source>
        <dbReference type="SAM" id="MobiDB-lite"/>
    </source>
</evidence>
<proteinExistence type="predicted"/>
<accession>A0A0N4YN00</accession>
<dbReference type="AlphaFoldDB" id="A0A0N4YN00"/>
<evidence type="ECO:0000313" key="3">
    <source>
        <dbReference type="Proteomes" id="UP000271162"/>
    </source>
</evidence>
<sequence length="175" mass="19935">MSFFVRNGAKLILLSGPRGDRAWEVNRQKTIDAGKVIKEACATMKDNVTILLSVVPQMTEPFSSMGDHKKPSPPESYPLTAVKPFFEKINEACRPHIGQALWSVRDRPCGRNAVYKRKRFGLGRNLRAGDEHRDWTPPVRMTSFKVYQPGRRGSERGRSVRSGRNRGMRYSARPY</sequence>
<reference evidence="2 3" key="2">
    <citation type="submission" date="2018-11" db="EMBL/GenBank/DDBJ databases">
        <authorList>
            <consortium name="Pathogen Informatics"/>
        </authorList>
    </citation>
    <scope>NUCLEOTIDE SEQUENCE [LARGE SCALE GENOMIC DNA]</scope>
</reference>
<reference evidence="4" key="1">
    <citation type="submission" date="2017-02" db="UniProtKB">
        <authorList>
            <consortium name="WormBaseParasite"/>
        </authorList>
    </citation>
    <scope>IDENTIFICATION</scope>
</reference>
<keyword evidence="3" id="KW-1185">Reference proteome</keyword>
<evidence type="ECO:0000313" key="4">
    <source>
        <dbReference type="WBParaSite" id="NBR_0001859301-mRNA-1"/>
    </source>
</evidence>
<feature type="region of interest" description="Disordered" evidence="1">
    <location>
        <begin position="149"/>
        <end position="175"/>
    </location>
</feature>
<protein>
    <submittedName>
        <fullName evidence="4">SGNH_hydro domain-containing protein</fullName>
    </submittedName>
</protein>
<dbReference type="STRING" id="27835.A0A0N4YN00"/>
<gene>
    <name evidence="2" type="ORF">NBR_LOCUS18594</name>
</gene>
<dbReference type="WBParaSite" id="NBR_0001859301-mRNA-1">
    <property type="protein sequence ID" value="NBR_0001859301-mRNA-1"/>
    <property type="gene ID" value="NBR_0001859301"/>
</dbReference>
<evidence type="ECO:0000313" key="2">
    <source>
        <dbReference type="EMBL" id="VDL82319.1"/>
    </source>
</evidence>
<organism evidence="4">
    <name type="scientific">Nippostrongylus brasiliensis</name>
    <name type="common">Rat hookworm</name>
    <dbReference type="NCBI Taxonomy" id="27835"/>
    <lineage>
        <taxon>Eukaryota</taxon>
        <taxon>Metazoa</taxon>
        <taxon>Ecdysozoa</taxon>
        <taxon>Nematoda</taxon>
        <taxon>Chromadorea</taxon>
        <taxon>Rhabditida</taxon>
        <taxon>Rhabditina</taxon>
        <taxon>Rhabditomorpha</taxon>
        <taxon>Strongyloidea</taxon>
        <taxon>Heligmosomidae</taxon>
        <taxon>Nippostrongylus</taxon>
    </lineage>
</organism>
<dbReference type="EMBL" id="UYSL01023543">
    <property type="protein sequence ID" value="VDL82319.1"/>
    <property type="molecule type" value="Genomic_DNA"/>
</dbReference>